<evidence type="ECO:0000313" key="2">
    <source>
        <dbReference type="Proteomes" id="UP000036923"/>
    </source>
</evidence>
<comment type="caution">
    <text evidence="1">The sequence shown here is derived from an EMBL/GenBank/DDBJ whole genome shotgun (WGS) entry which is preliminary data.</text>
</comment>
<dbReference type="EMBL" id="LGTC01000001">
    <property type="protein sequence ID" value="KNY26660.1"/>
    <property type="molecule type" value="Genomic_DNA"/>
</dbReference>
<organism evidence="1 2">
    <name type="scientific">Pseudobacteroides cellulosolvens ATCC 35603 = DSM 2933</name>
    <dbReference type="NCBI Taxonomy" id="398512"/>
    <lineage>
        <taxon>Bacteria</taxon>
        <taxon>Bacillati</taxon>
        <taxon>Bacillota</taxon>
        <taxon>Clostridia</taxon>
        <taxon>Eubacteriales</taxon>
        <taxon>Oscillospiraceae</taxon>
        <taxon>Pseudobacteroides</taxon>
    </lineage>
</organism>
<gene>
    <name evidence="1" type="ORF">Bccel_1925</name>
</gene>
<reference evidence="2" key="1">
    <citation type="submission" date="2015-07" db="EMBL/GenBank/DDBJ databases">
        <title>Near-Complete Genome Sequence of the Cellulolytic Bacterium Bacteroides (Pseudobacteroides) cellulosolvens ATCC 35603.</title>
        <authorList>
            <person name="Dassa B."/>
            <person name="Utturkar S.M."/>
            <person name="Klingeman D.M."/>
            <person name="Hurt R.A."/>
            <person name="Keller M."/>
            <person name="Xu J."/>
            <person name="Reddy Y.H.K."/>
            <person name="Borovok I."/>
            <person name="Grinberg I.R."/>
            <person name="Lamed R."/>
            <person name="Zhivin O."/>
            <person name="Bayer E.A."/>
            <person name="Brown S.D."/>
        </authorList>
    </citation>
    <scope>NUCLEOTIDE SEQUENCE [LARGE SCALE GENOMIC DNA]</scope>
    <source>
        <strain evidence="2">DSM 2933</strain>
    </source>
</reference>
<sequence>MVIIMNDKNRLIEVINKKLDKISLHMESLN</sequence>
<dbReference type="AlphaFoldDB" id="A0A0L6JLN9"/>
<evidence type="ECO:0000313" key="1">
    <source>
        <dbReference type="EMBL" id="KNY26660.1"/>
    </source>
</evidence>
<name>A0A0L6JLN9_9FIRM</name>
<keyword evidence="2" id="KW-1185">Reference proteome</keyword>
<proteinExistence type="predicted"/>
<accession>A0A0L6JLN9</accession>
<protein>
    <submittedName>
        <fullName evidence="1">Uncharacterized protein</fullName>
    </submittedName>
</protein>
<dbReference type="Proteomes" id="UP000036923">
    <property type="component" value="Unassembled WGS sequence"/>
</dbReference>